<dbReference type="PROSITE" id="PS50005">
    <property type="entry name" value="TPR"/>
    <property type="match status" value="1"/>
</dbReference>
<dbReference type="Gene3D" id="1.25.40.10">
    <property type="entry name" value="Tetratricopeptide repeat domain"/>
    <property type="match status" value="2"/>
</dbReference>
<feature type="transmembrane region" description="Helical" evidence="2">
    <location>
        <begin position="12"/>
        <end position="31"/>
    </location>
</feature>
<evidence type="ECO:0000313" key="5">
    <source>
        <dbReference type="Proteomes" id="UP000321907"/>
    </source>
</evidence>
<dbReference type="InterPro" id="IPR050640">
    <property type="entry name" value="Bact_2-comp_sensor_kinase"/>
</dbReference>
<dbReference type="OrthoDB" id="6190788at2"/>
<gene>
    <name evidence="4" type="ORF">FUA23_08310</name>
</gene>
<comment type="caution">
    <text evidence="4">The sequence shown here is derived from an EMBL/GenBank/DDBJ whole genome shotgun (WGS) entry which is preliminary data.</text>
</comment>
<dbReference type="AlphaFoldDB" id="A0A5C7FWE0"/>
<dbReference type="Proteomes" id="UP000321907">
    <property type="component" value="Unassembled WGS sequence"/>
</dbReference>
<keyword evidence="1" id="KW-0802">TPR repeat</keyword>
<feature type="repeat" description="TPR" evidence="1">
    <location>
        <begin position="130"/>
        <end position="163"/>
    </location>
</feature>
<keyword evidence="5" id="KW-1185">Reference proteome</keyword>
<dbReference type="InterPro" id="IPR019734">
    <property type="entry name" value="TPR_rpt"/>
</dbReference>
<dbReference type="GO" id="GO:0000155">
    <property type="term" value="F:phosphorelay sensor kinase activity"/>
    <property type="evidence" value="ECO:0007669"/>
    <property type="project" value="InterPro"/>
</dbReference>
<dbReference type="Gene3D" id="3.30.565.10">
    <property type="entry name" value="Histidine kinase-like ATPase, C-terminal domain"/>
    <property type="match status" value="1"/>
</dbReference>
<evidence type="ECO:0000256" key="1">
    <source>
        <dbReference type="PROSITE-ProRule" id="PRU00339"/>
    </source>
</evidence>
<dbReference type="InterPro" id="IPR036890">
    <property type="entry name" value="HATPase_C_sf"/>
</dbReference>
<organism evidence="4 5">
    <name type="scientific">Neolewinella aurantiaca</name>
    <dbReference type="NCBI Taxonomy" id="2602767"/>
    <lineage>
        <taxon>Bacteria</taxon>
        <taxon>Pseudomonadati</taxon>
        <taxon>Bacteroidota</taxon>
        <taxon>Saprospiria</taxon>
        <taxon>Saprospirales</taxon>
        <taxon>Lewinellaceae</taxon>
        <taxon>Neolewinella</taxon>
    </lineage>
</organism>
<protein>
    <submittedName>
        <fullName evidence="4">Tetratricopeptide repeat protein</fullName>
    </submittedName>
</protein>
<dbReference type="Pfam" id="PF06580">
    <property type="entry name" value="His_kinase"/>
    <property type="match status" value="1"/>
</dbReference>
<dbReference type="SMART" id="SM00028">
    <property type="entry name" value="TPR"/>
    <property type="match status" value="4"/>
</dbReference>
<proteinExistence type="predicted"/>
<dbReference type="GO" id="GO:0016020">
    <property type="term" value="C:membrane"/>
    <property type="evidence" value="ECO:0007669"/>
    <property type="project" value="InterPro"/>
</dbReference>
<evidence type="ECO:0000256" key="2">
    <source>
        <dbReference type="SAM" id="Phobius"/>
    </source>
</evidence>
<accession>A0A5C7FWE0</accession>
<dbReference type="RefSeq" id="WP_147930271.1">
    <property type="nucleotide sequence ID" value="NZ_VOXD01000010.1"/>
</dbReference>
<dbReference type="InterPro" id="IPR011990">
    <property type="entry name" value="TPR-like_helical_dom_sf"/>
</dbReference>
<keyword evidence="2" id="KW-1133">Transmembrane helix</keyword>
<dbReference type="SUPFAM" id="SSF55874">
    <property type="entry name" value="ATPase domain of HSP90 chaperone/DNA topoisomerase II/histidine kinase"/>
    <property type="match status" value="1"/>
</dbReference>
<evidence type="ECO:0000259" key="3">
    <source>
        <dbReference type="Pfam" id="PF06580"/>
    </source>
</evidence>
<feature type="transmembrane region" description="Helical" evidence="2">
    <location>
        <begin position="407"/>
        <end position="428"/>
    </location>
</feature>
<keyword evidence="2" id="KW-0812">Transmembrane</keyword>
<reference evidence="4 5" key="1">
    <citation type="submission" date="2019-08" db="EMBL/GenBank/DDBJ databases">
        <title>Lewinella sp. strain SSH13 Genome sequencing and assembly.</title>
        <authorList>
            <person name="Kim I."/>
        </authorList>
    </citation>
    <scope>NUCLEOTIDE SEQUENCE [LARGE SCALE GENOMIC DNA]</scope>
    <source>
        <strain evidence="4 5">SSH13</strain>
    </source>
</reference>
<sequence length="652" mass="73662">MSLIKTDLRKRRLLPGFFVLPGVVILLFFLLGCESEGAEDQVVSSGGPSFDQEVTRKIPVEFLTDTAGYGEKVRELMPVLRSDPATRELEVWYDRKDSLITEMGGMEEFADYINGLASIALDNKDFEDAAKLKNALARIIYLKGDYPEALQLYNDAFEIAKSQGDSKMMCWNLLGQANTLIRFHDFDQAVIHFDQAEKLVNKLKEPSISSHLLLTGAILEFSTGTVDSAIYFAEGALRLAREEKLGELEKYSLSNLSYLYISQKKYEQAIELLVERELPASDELTISTAMINFNLYEAYLGKKNYTKAYACLMEGCQVSDSLRFAFGISFCRKSLSEYYEEVGDNEKALAYFKEYHTINEEQTGLKAKSEIQSIRAKQALREKDWEIERLLLVEEEQKQTLLNRRRAMYNVVIGLVVFFGILFLLISARSRVNIANKNRVIAETKVRLLKSQMNPHFLFNAITGIQNFILKSKKMDAYNYLGKFSDLLRTIAQSSTTGSIALNKEIGLIETYLELEKLRFRDSFVFELNVADSLRDLDVEIPSMMVQPIVENAIQHGLTGLSYQGVLTVSFKPFENCIECVVEDNGRGRAAAGGARLQAGRHLSISTSNTQETLKYLQALGYTSARLFIEDLHHPDGTAAGTRARIYLPFLN</sequence>
<dbReference type="PANTHER" id="PTHR34220:SF7">
    <property type="entry name" value="SENSOR HISTIDINE KINASE YPDA"/>
    <property type="match status" value="1"/>
</dbReference>
<name>A0A5C7FWE0_9BACT</name>
<dbReference type="InterPro" id="IPR010559">
    <property type="entry name" value="Sig_transdc_His_kin_internal"/>
</dbReference>
<dbReference type="PROSITE" id="PS51257">
    <property type="entry name" value="PROKAR_LIPOPROTEIN"/>
    <property type="match status" value="1"/>
</dbReference>
<dbReference type="PANTHER" id="PTHR34220">
    <property type="entry name" value="SENSOR HISTIDINE KINASE YPDA"/>
    <property type="match status" value="1"/>
</dbReference>
<keyword evidence="2" id="KW-0472">Membrane</keyword>
<dbReference type="EMBL" id="VOXD01000010">
    <property type="protein sequence ID" value="TXF89951.1"/>
    <property type="molecule type" value="Genomic_DNA"/>
</dbReference>
<evidence type="ECO:0000313" key="4">
    <source>
        <dbReference type="EMBL" id="TXF89951.1"/>
    </source>
</evidence>
<dbReference type="SUPFAM" id="SSF48452">
    <property type="entry name" value="TPR-like"/>
    <property type="match status" value="2"/>
</dbReference>
<dbReference type="Pfam" id="PF13424">
    <property type="entry name" value="TPR_12"/>
    <property type="match status" value="1"/>
</dbReference>
<feature type="domain" description="Signal transduction histidine kinase internal region" evidence="3">
    <location>
        <begin position="445"/>
        <end position="524"/>
    </location>
</feature>